<reference evidence="1" key="1">
    <citation type="submission" date="2022-04" db="EMBL/GenBank/DDBJ databases">
        <authorList>
            <person name="Xu L."/>
            <person name="Lv Z."/>
        </authorList>
    </citation>
    <scope>NUCLEOTIDE SEQUENCE</scope>
    <source>
        <strain evidence="1">LV_2022a</strain>
    </source>
</reference>
<sequence length="206" mass="23822">YSRAFIKSLRPITFNSVRSKPKHHGGWQHTLKRINNHQMFVPGLLSFNCRSLIGKVDYLQFLLSLNIYRNCGLITVQESWLHELYDDNLISPNGFKIFRQDRSVINKKCGGCVATFVNTNWCKSNRVCFKFSNGFIDCLTLRCRPKYLNKYKYTYVTNIYVTPDCTSSVPSHFPDEFTEFAVTTLNGSLSVVCGDLNSLDYTFFYP</sequence>
<protein>
    <recommendedName>
        <fullName evidence="3">Endonuclease/exonuclease/phosphatase domain-containing protein</fullName>
    </recommendedName>
</protein>
<keyword evidence="2" id="KW-1185">Reference proteome</keyword>
<reference evidence="1" key="2">
    <citation type="journal article" date="2023" name="Infect Dis Poverty">
        <title>Chromosome-scale genome of the human blood fluke Schistosoma mekongi and its implications for public health.</title>
        <authorList>
            <person name="Zhou M."/>
            <person name="Xu L."/>
            <person name="Xu D."/>
            <person name="Chen W."/>
            <person name="Khan J."/>
            <person name="Hu Y."/>
            <person name="Huang H."/>
            <person name="Wei H."/>
            <person name="Zhang Y."/>
            <person name="Chusongsang P."/>
            <person name="Tanasarnprasert K."/>
            <person name="Hu X."/>
            <person name="Limpanont Y."/>
            <person name="Lv Z."/>
        </authorList>
    </citation>
    <scope>NUCLEOTIDE SEQUENCE</scope>
    <source>
        <strain evidence="1">LV_2022a</strain>
    </source>
</reference>
<evidence type="ECO:0000313" key="1">
    <source>
        <dbReference type="EMBL" id="KAK4468384.1"/>
    </source>
</evidence>
<name>A0AAE2D263_SCHME</name>
<dbReference type="AlphaFoldDB" id="A0AAE2D263"/>
<organism evidence="1 2">
    <name type="scientific">Schistosoma mekongi</name>
    <name type="common">Parasitic worm</name>
    <dbReference type="NCBI Taxonomy" id="38744"/>
    <lineage>
        <taxon>Eukaryota</taxon>
        <taxon>Metazoa</taxon>
        <taxon>Spiralia</taxon>
        <taxon>Lophotrochozoa</taxon>
        <taxon>Platyhelminthes</taxon>
        <taxon>Trematoda</taxon>
        <taxon>Digenea</taxon>
        <taxon>Strigeidida</taxon>
        <taxon>Schistosomatoidea</taxon>
        <taxon>Schistosomatidae</taxon>
        <taxon>Schistosoma</taxon>
    </lineage>
</organism>
<dbReference type="InterPro" id="IPR036691">
    <property type="entry name" value="Endo/exonu/phosph_ase_sf"/>
</dbReference>
<evidence type="ECO:0008006" key="3">
    <source>
        <dbReference type="Google" id="ProtNLM"/>
    </source>
</evidence>
<gene>
    <name evidence="1" type="ORF">MN116_000182</name>
</gene>
<proteinExistence type="predicted"/>
<evidence type="ECO:0000313" key="2">
    <source>
        <dbReference type="Proteomes" id="UP001292079"/>
    </source>
</evidence>
<comment type="caution">
    <text evidence="1">The sequence shown here is derived from an EMBL/GenBank/DDBJ whole genome shotgun (WGS) entry which is preliminary data.</text>
</comment>
<dbReference type="EMBL" id="JALJAT010000006">
    <property type="protein sequence ID" value="KAK4468384.1"/>
    <property type="molecule type" value="Genomic_DNA"/>
</dbReference>
<dbReference type="Proteomes" id="UP001292079">
    <property type="component" value="Unassembled WGS sequence"/>
</dbReference>
<dbReference type="SUPFAM" id="SSF56219">
    <property type="entry name" value="DNase I-like"/>
    <property type="match status" value="1"/>
</dbReference>
<feature type="non-terminal residue" evidence="1">
    <location>
        <position position="1"/>
    </location>
</feature>
<dbReference type="Gene3D" id="3.60.10.10">
    <property type="entry name" value="Endonuclease/exonuclease/phosphatase"/>
    <property type="match status" value="1"/>
</dbReference>
<accession>A0AAE2D263</accession>